<evidence type="ECO:0000313" key="2">
    <source>
        <dbReference type="Proteomes" id="UP001199296"/>
    </source>
</evidence>
<dbReference type="SUPFAM" id="SSF53756">
    <property type="entry name" value="UDP-Glycosyltransferase/glycogen phosphorylase"/>
    <property type="match status" value="1"/>
</dbReference>
<gene>
    <name evidence="1" type="ORF">LJ207_12100</name>
</gene>
<keyword evidence="2" id="KW-1185">Reference proteome</keyword>
<dbReference type="Gene3D" id="3.40.50.2000">
    <property type="entry name" value="Glycogen Phosphorylase B"/>
    <property type="match status" value="2"/>
</dbReference>
<sequence>MSKKVLVYAISKDKFSGSQKMILNLLKTLDNKYFDVELLVQSKSPLSKKAEEFGVKTNFISFPENLKVHNESYDGFRDKSILGKIIFFITFLCYSFKISKFVLKNNYDLIWCENPRALLSCTFLRFFRVKIINNMWSIQKSKLLLIYIYLLSNLIIVETNYQKQLFKKIKLEKTVEVIYTQIDDSVIKKQYNKSKARSLVNLPQDNLIIGNLCGFRYMKGADLFVEIALNYINNYDIDCYFLIGGCNKTDNLRNSKYILNKIDKINNRFIILDWINDINVFYQSIDLFVSTSRSEGLPGAIREAACLGLPILATNVGGTKEVIGNKSRLIEFNDNSKEDVINKFSSKINEQLIKIKNQNENIDKKTKKNCHDKFIDNDYNKKINNTLKNLF</sequence>
<evidence type="ECO:0000313" key="1">
    <source>
        <dbReference type="EMBL" id="MCC3146053.1"/>
    </source>
</evidence>
<dbReference type="CDD" id="cd03801">
    <property type="entry name" value="GT4_PimA-like"/>
    <property type="match status" value="1"/>
</dbReference>
<dbReference type="EMBL" id="JAJFAT010000034">
    <property type="protein sequence ID" value="MCC3146053.1"/>
    <property type="molecule type" value="Genomic_DNA"/>
</dbReference>
<organism evidence="1 2">
    <name type="scientific">Halanaerobium polyolivorans</name>
    <dbReference type="NCBI Taxonomy" id="2886943"/>
    <lineage>
        <taxon>Bacteria</taxon>
        <taxon>Bacillati</taxon>
        <taxon>Bacillota</taxon>
        <taxon>Clostridia</taxon>
        <taxon>Halanaerobiales</taxon>
        <taxon>Halanaerobiaceae</taxon>
        <taxon>Halanaerobium</taxon>
    </lineage>
</organism>
<dbReference type="PANTHER" id="PTHR12526">
    <property type="entry name" value="GLYCOSYLTRANSFERASE"/>
    <property type="match status" value="1"/>
</dbReference>
<name>A0AAW4X2N9_9FIRM</name>
<proteinExistence type="predicted"/>
<dbReference type="Proteomes" id="UP001199296">
    <property type="component" value="Unassembled WGS sequence"/>
</dbReference>
<accession>A0AAW4X2N9</accession>
<reference evidence="1 2" key="1">
    <citation type="submission" date="2021-10" db="EMBL/GenBank/DDBJ databases">
        <authorList>
            <person name="Grouzdev D.S."/>
            <person name="Pantiukh K.S."/>
            <person name="Krutkina M.S."/>
        </authorList>
    </citation>
    <scope>NUCLEOTIDE SEQUENCE [LARGE SCALE GENOMIC DNA]</scope>
    <source>
        <strain evidence="1 2">Z-7514</strain>
    </source>
</reference>
<dbReference type="AlphaFoldDB" id="A0AAW4X2N9"/>
<dbReference type="RefSeq" id="WP_229346751.1">
    <property type="nucleotide sequence ID" value="NZ_JAJFAT010000034.1"/>
</dbReference>
<dbReference type="Pfam" id="PF13692">
    <property type="entry name" value="Glyco_trans_1_4"/>
    <property type="match status" value="1"/>
</dbReference>
<protein>
    <submittedName>
        <fullName evidence="1">Glycosyltransferase family 4 protein</fullName>
    </submittedName>
</protein>
<comment type="caution">
    <text evidence="1">The sequence shown here is derived from an EMBL/GenBank/DDBJ whole genome shotgun (WGS) entry which is preliminary data.</text>
</comment>